<gene>
    <name evidence="1" type="ORF">Patl1_21304</name>
</gene>
<organism evidence="1 2">
    <name type="scientific">Pistacia atlantica</name>
    <dbReference type="NCBI Taxonomy" id="434234"/>
    <lineage>
        <taxon>Eukaryota</taxon>
        <taxon>Viridiplantae</taxon>
        <taxon>Streptophyta</taxon>
        <taxon>Embryophyta</taxon>
        <taxon>Tracheophyta</taxon>
        <taxon>Spermatophyta</taxon>
        <taxon>Magnoliopsida</taxon>
        <taxon>eudicotyledons</taxon>
        <taxon>Gunneridae</taxon>
        <taxon>Pentapetalae</taxon>
        <taxon>rosids</taxon>
        <taxon>malvids</taxon>
        <taxon>Sapindales</taxon>
        <taxon>Anacardiaceae</taxon>
        <taxon>Pistacia</taxon>
    </lineage>
</organism>
<protein>
    <submittedName>
        <fullName evidence="1">Uncharacterized protein</fullName>
    </submittedName>
</protein>
<keyword evidence="2" id="KW-1185">Reference proteome</keyword>
<comment type="caution">
    <text evidence="1">The sequence shown here is derived from an EMBL/GenBank/DDBJ whole genome shotgun (WGS) entry which is preliminary data.</text>
</comment>
<dbReference type="Proteomes" id="UP001164250">
    <property type="component" value="Chromosome 4"/>
</dbReference>
<evidence type="ECO:0000313" key="2">
    <source>
        <dbReference type="Proteomes" id="UP001164250"/>
    </source>
</evidence>
<proteinExistence type="predicted"/>
<reference evidence="2" key="1">
    <citation type="journal article" date="2023" name="G3 (Bethesda)">
        <title>Genome assembly and association tests identify interacting loci associated with vigor, precocity, and sex in interspecific pistachio rootstocks.</title>
        <authorList>
            <person name="Palmer W."/>
            <person name="Jacygrad E."/>
            <person name="Sagayaradj S."/>
            <person name="Cavanaugh K."/>
            <person name="Han R."/>
            <person name="Bertier L."/>
            <person name="Beede B."/>
            <person name="Kafkas S."/>
            <person name="Golino D."/>
            <person name="Preece J."/>
            <person name="Michelmore R."/>
        </authorList>
    </citation>
    <scope>NUCLEOTIDE SEQUENCE [LARGE SCALE GENOMIC DNA]</scope>
</reference>
<evidence type="ECO:0000313" key="1">
    <source>
        <dbReference type="EMBL" id="KAJ0098546.1"/>
    </source>
</evidence>
<sequence>MDYKSKNLVAERKRRKKLGDRLLNLRALVPRITNMKKETIIEDAINYIQELQENVKFLTGKLQLLEVEPFSEEEANPKREETNTVEDVKKCGIQVESQT</sequence>
<dbReference type="EMBL" id="CM047900">
    <property type="protein sequence ID" value="KAJ0098546.1"/>
    <property type="molecule type" value="Genomic_DNA"/>
</dbReference>
<name>A0ACC1BHU9_9ROSI</name>
<accession>A0ACC1BHU9</accession>